<evidence type="ECO:0000256" key="5">
    <source>
        <dbReference type="SAM" id="MobiDB-lite"/>
    </source>
</evidence>
<comment type="subcellular location">
    <subcellularLocation>
        <location evidence="1">Nucleus</location>
    </subcellularLocation>
</comment>
<reference evidence="9 10" key="1">
    <citation type="submission" date="2025-05" db="UniProtKB">
        <authorList>
            <consortium name="RefSeq"/>
        </authorList>
    </citation>
    <scope>IDENTIFICATION</scope>
</reference>
<feature type="compositionally biased region" description="Basic and acidic residues" evidence="5">
    <location>
        <begin position="14"/>
        <end position="40"/>
    </location>
</feature>
<keyword evidence="8" id="KW-1185">Reference proteome</keyword>
<sequence>MSQRGVPAGPRTSLGDKMRQMTEQQRLIEQRKQEIERKLEQSPAQHPNKQPIVTGKMFGAKRQKVSAMPQDLPLAGIHIPPPPPIQGPAEPAAQSKVVPFQNDGSFLETFKKMYGGAKEEACPAAPVSSKTIPLGPRESQTEFLTSQQRSGEVKLTDVFDLEDESSDVAADGRSAKRKVSPLEDGELRGIIDKLAEFVAEGGAEVEEAAVKSNRDNPAFWFLYEENSRAHKYYRQKVEELKEEKGLKKKRRSRWGESEGNSDLAPPGVASISALGAEAAAAAAAAAAVVPPPPAHPWSVGARGFSIPAHVNMVGSSELSDAQRRQIWEQQQMSKLFEQMKARKKALEDAARQGKPRYEYDSDEEVDGGTWEHKRRMVEMEATKEYNTWITDMNRGRHHIGDFLPPDELKKFMEKFTAIQEGRDPDLSDYKEHKLTDTNVGYQMLQKMGWEVGKGLGSEGKGIVDPINKGQQPVENMGLGHNRPDNLAQGDDEFEAYRKRMMLSYRFRPNPLNNPRRPYY</sequence>
<feature type="region of interest" description="Disordered" evidence="5">
    <location>
        <begin position="244"/>
        <end position="266"/>
    </location>
</feature>
<dbReference type="Pfam" id="PF01585">
    <property type="entry name" value="G-patch"/>
    <property type="match status" value="1"/>
</dbReference>
<organism evidence="8 10">
    <name type="scientific">Priapulus caudatus</name>
    <name type="common">Priapulid worm</name>
    <dbReference type="NCBI Taxonomy" id="37621"/>
    <lineage>
        <taxon>Eukaryota</taxon>
        <taxon>Metazoa</taxon>
        <taxon>Ecdysozoa</taxon>
        <taxon>Scalidophora</taxon>
        <taxon>Priapulida</taxon>
        <taxon>Priapulimorpha</taxon>
        <taxon>Priapulimorphida</taxon>
        <taxon>Priapulidae</taxon>
        <taxon>Priapulus</taxon>
    </lineage>
</organism>
<dbReference type="InterPro" id="IPR040169">
    <property type="entry name" value="SUGP1/2"/>
</dbReference>
<dbReference type="Gene3D" id="1.10.10.790">
    <property type="entry name" value="Surp module"/>
    <property type="match status" value="1"/>
</dbReference>
<dbReference type="PANTHER" id="PTHR23340">
    <property type="entry name" value="ARGININE/SERINE RICH SPLICING FACTOR SF4/14"/>
    <property type="match status" value="1"/>
</dbReference>
<dbReference type="Proteomes" id="UP000695022">
    <property type="component" value="Unplaced"/>
</dbReference>
<feature type="domain" description="G-patch" evidence="7">
    <location>
        <begin position="436"/>
        <end position="483"/>
    </location>
</feature>
<keyword evidence="2" id="KW-0507">mRNA processing</keyword>
<evidence type="ECO:0000259" key="7">
    <source>
        <dbReference type="PROSITE" id="PS50174"/>
    </source>
</evidence>
<feature type="compositionally biased region" description="Polar residues" evidence="5">
    <location>
        <begin position="141"/>
        <end position="150"/>
    </location>
</feature>
<protein>
    <submittedName>
        <fullName evidence="9 10">SURP and G-patch domain-containing protein 1-like isoform X1</fullName>
    </submittedName>
</protein>
<evidence type="ECO:0000256" key="3">
    <source>
        <dbReference type="ARBA" id="ARBA00023187"/>
    </source>
</evidence>
<evidence type="ECO:0000313" key="8">
    <source>
        <dbReference type="Proteomes" id="UP000695022"/>
    </source>
</evidence>
<evidence type="ECO:0000313" key="9">
    <source>
        <dbReference type="RefSeq" id="XP_014666324.1"/>
    </source>
</evidence>
<dbReference type="PROSITE" id="PS50128">
    <property type="entry name" value="SURP"/>
    <property type="match status" value="1"/>
</dbReference>
<dbReference type="InterPro" id="IPR000061">
    <property type="entry name" value="Surp"/>
</dbReference>
<dbReference type="GeneID" id="106808221"/>
<feature type="region of interest" description="Disordered" evidence="5">
    <location>
        <begin position="1"/>
        <end position="52"/>
    </location>
</feature>
<dbReference type="SUPFAM" id="SSF109905">
    <property type="entry name" value="Surp module (SWAP domain)"/>
    <property type="match status" value="1"/>
</dbReference>
<feature type="domain" description="SURP motif" evidence="6">
    <location>
        <begin position="190"/>
        <end position="233"/>
    </location>
</feature>
<dbReference type="PROSITE" id="PS50174">
    <property type="entry name" value="G_PATCH"/>
    <property type="match status" value="1"/>
</dbReference>
<dbReference type="RefSeq" id="XP_014666325.1">
    <property type="nucleotide sequence ID" value="XM_014810839.1"/>
</dbReference>
<dbReference type="InterPro" id="IPR035967">
    <property type="entry name" value="SWAP/Surp_sf"/>
</dbReference>
<keyword evidence="3" id="KW-0508">mRNA splicing</keyword>
<evidence type="ECO:0000256" key="4">
    <source>
        <dbReference type="ARBA" id="ARBA00023242"/>
    </source>
</evidence>
<dbReference type="Pfam" id="PF01805">
    <property type="entry name" value="Surp"/>
    <property type="match status" value="1"/>
</dbReference>
<feature type="region of interest" description="Disordered" evidence="5">
    <location>
        <begin position="73"/>
        <end position="93"/>
    </location>
</feature>
<feature type="region of interest" description="Disordered" evidence="5">
    <location>
        <begin position="121"/>
        <end position="180"/>
    </location>
</feature>
<dbReference type="RefSeq" id="XP_014666324.1">
    <property type="nucleotide sequence ID" value="XM_014810838.1"/>
</dbReference>
<evidence type="ECO:0000259" key="6">
    <source>
        <dbReference type="PROSITE" id="PS50128"/>
    </source>
</evidence>
<evidence type="ECO:0000256" key="1">
    <source>
        <dbReference type="ARBA" id="ARBA00004123"/>
    </source>
</evidence>
<dbReference type="InterPro" id="IPR000467">
    <property type="entry name" value="G_patch_dom"/>
</dbReference>
<gene>
    <name evidence="9 10" type="primary">LOC106808221</name>
</gene>
<dbReference type="SMART" id="SM00648">
    <property type="entry name" value="SWAP"/>
    <property type="match status" value="1"/>
</dbReference>
<name>A0ABM1E2A4_PRICU</name>
<evidence type="ECO:0000256" key="2">
    <source>
        <dbReference type="ARBA" id="ARBA00022664"/>
    </source>
</evidence>
<proteinExistence type="predicted"/>
<dbReference type="SMART" id="SM00443">
    <property type="entry name" value="G_patch"/>
    <property type="match status" value="1"/>
</dbReference>
<dbReference type="PANTHER" id="PTHR23340:SF0">
    <property type="entry name" value="SURP AND G-PATCH DOMAIN-CONTAINING PROTEIN 1 ISOFORM X1"/>
    <property type="match status" value="1"/>
</dbReference>
<accession>A0ABM1E2A4</accession>
<keyword evidence="4" id="KW-0539">Nucleus</keyword>
<evidence type="ECO:0000313" key="10">
    <source>
        <dbReference type="RefSeq" id="XP_014666325.1"/>
    </source>
</evidence>